<evidence type="ECO:0000256" key="1">
    <source>
        <dbReference type="SAM" id="MobiDB-lite"/>
    </source>
</evidence>
<feature type="compositionally biased region" description="Basic and acidic residues" evidence="1">
    <location>
        <begin position="74"/>
        <end position="83"/>
    </location>
</feature>
<dbReference type="Pfam" id="PF11726">
    <property type="entry name" value="YagK_YfjJ_C"/>
    <property type="match status" value="1"/>
</dbReference>
<feature type="domain" description="YagK/YfjJ C-terminal" evidence="2">
    <location>
        <begin position="3"/>
        <end position="63"/>
    </location>
</feature>
<gene>
    <name evidence="3" type="ORF">SDC9_199454</name>
</gene>
<protein>
    <recommendedName>
        <fullName evidence="2">YagK/YfjJ C-terminal domain-containing protein</fullName>
    </recommendedName>
</protein>
<comment type="caution">
    <text evidence="3">The sequence shown here is derived from an EMBL/GenBank/DDBJ whole genome shotgun (WGS) entry which is preliminary data.</text>
</comment>
<evidence type="ECO:0000259" key="2">
    <source>
        <dbReference type="Pfam" id="PF11726"/>
    </source>
</evidence>
<proteinExistence type="predicted"/>
<dbReference type="InterPro" id="IPR057271">
    <property type="entry name" value="YagK_YfjJ_C"/>
</dbReference>
<dbReference type="EMBL" id="VSSQ01117296">
    <property type="protein sequence ID" value="MPN51805.1"/>
    <property type="molecule type" value="Genomic_DNA"/>
</dbReference>
<dbReference type="AlphaFoldDB" id="A0A645IKG9"/>
<evidence type="ECO:0000313" key="3">
    <source>
        <dbReference type="EMBL" id="MPN51805.1"/>
    </source>
</evidence>
<name>A0A645IKG9_9ZZZZ</name>
<sequence>MAPHWGRAIGVSPEVAEKLVFPCDKHPNGIMIRRNTPEFQEQYDDVHRQMSYLAKSETDDVTPSTQRKVFYSQYKRENSRPKR</sequence>
<organism evidence="3">
    <name type="scientific">bioreactor metagenome</name>
    <dbReference type="NCBI Taxonomy" id="1076179"/>
    <lineage>
        <taxon>unclassified sequences</taxon>
        <taxon>metagenomes</taxon>
        <taxon>ecological metagenomes</taxon>
    </lineage>
</organism>
<accession>A0A645IKG9</accession>
<feature type="region of interest" description="Disordered" evidence="1">
    <location>
        <begin position="54"/>
        <end position="83"/>
    </location>
</feature>
<reference evidence="3" key="1">
    <citation type="submission" date="2019-08" db="EMBL/GenBank/DDBJ databases">
        <authorList>
            <person name="Kucharzyk K."/>
            <person name="Murdoch R.W."/>
            <person name="Higgins S."/>
            <person name="Loffler F."/>
        </authorList>
    </citation>
    <scope>NUCLEOTIDE SEQUENCE</scope>
</reference>